<dbReference type="Proteomes" id="UP001559025">
    <property type="component" value="Unassembled WGS sequence"/>
</dbReference>
<evidence type="ECO:0000313" key="2">
    <source>
        <dbReference type="EMBL" id="MEX4008361.1"/>
    </source>
</evidence>
<evidence type="ECO:0000313" key="3">
    <source>
        <dbReference type="Proteomes" id="UP001559025"/>
    </source>
</evidence>
<accession>A0ABV3WUK3</accession>
<keyword evidence="1" id="KW-1277">Toxin-antitoxin system</keyword>
<keyword evidence="3" id="KW-1185">Reference proteome</keyword>
<reference evidence="2 3" key="1">
    <citation type="submission" date="2024-01" db="EMBL/GenBank/DDBJ databases">
        <title>New evidence supports the origin of RcGTA from prophage.</title>
        <authorList>
            <person name="Xu Y."/>
            <person name="Liu B."/>
            <person name="Chen F."/>
        </authorList>
    </citation>
    <scope>NUCLEOTIDE SEQUENCE [LARGE SCALE GENOMIC DNA]</scope>
    <source>
        <strain evidence="2 3">CBW1107-2</strain>
    </source>
</reference>
<organism evidence="2 3">
    <name type="scientific">Neoaquamicrobium sediminum</name>
    <dbReference type="NCBI Taxonomy" id="1849104"/>
    <lineage>
        <taxon>Bacteria</taxon>
        <taxon>Pseudomonadati</taxon>
        <taxon>Pseudomonadota</taxon>
        <taxon>Alphaproteobacteria</taxon>
        <taxon>Hyphomicrobiales</taxon>
        <taxon>Phyllobacteriaceae</taxon>
        <taxon>Neoaquamicrobium</taxon>
    </lineage>
</organism>
<proteinExistence type="predicted"/>
<dbReference type="RefSeq" id="WP_173194652.1">
    <property type="nucleotide sequence ID" value="NZ_JABETK010000004.1"/>
</dbReference>
<name>A0ABV3WUK3_9HYPH</name>
<evidence type="ECO:0000256" key="1">
    <source>
        <dbReference type="ARBA" id="ARBA00022649"/>
    </source>
</evidence>
<gene>
    <name evidence="2" type="ORF">V1479_13685</name>
</gene>
<comment type="caution">
    <text evidence="2">The sequence shown here is derived from an EMBL/GenBank/DDBJ whole genome shotgun (WGS) entry which is preliminary data.</text>
</comment>
<sequence length="78" mass="8850">MLTKSPKRKSVNLSIDVDILAEAKALNVNVSRAADAGIAEAISKRKAELWLQENREAIEENNRYFEEHGLPFSEYRGF</sequence>
<dbReference type="InterPro" id="IPR009956">
    <property type="entry name" value="Post-segregation_anti-tox_CcdA"/>
</dbReference>
<dbReference type="Pfam" id="PF07362">
    <property type="entry name" value="CcdA"/>
    <property type="match status" value="1"/>
</dbReference>
<protein>
    <submittedName>
        <fullName evidence="2">Type II toxin-antitoxin system CcdA family antitoxin</fullName>
    </submittedName>
</protein>
<dbReference type="EMBL" id="JAZHFV010000004">
    <property type="protein sequence ID" value="MEX4008361.1"/>
    <property type="molecule type" value="Genomic_DNA"/>
</dbReference>